<proteinExistence type="predicted"/>
<gene>
    <name evidence="1" type="ORF">M9H77_35589</name>
</gene>
<evidence type="ECO:0000313" key="1">
    <source>
        <dbReference type="EMBL" id="KAI5649584.1"/>
    </source>
</evidence>
<dbReference type="EMBL" id="CM044708">
    <property type="protein sequence ID" value="KAI5649584.1"/>
    <property type="molecule type" value="Genomic_DNA"/>
</dbReference>
<organism evidence="1 2">
    <name type="scientific">Catharanthus roseus</name>
    <name type="common">Madagascar periwinkle</name>
    <name type="synonym">Vinca rosea</name>
    <dbReference type="NCBI Taxonomy" id="4058"/>
    <lineage>
        <taxon>Eukaryota</taxon>
        <taxon>Viridiplantae</taxon>
        <taxon>Streptophyta</taxon>
        <taxon>Embryophyta</taxon>
        <taxon>Tracheophyta</taxon>
        <taxon>Spermatophyta</taxon>
        <taxon>Magnoliopsida</taxon>
        <taxon>eudicotyledons</taxon>
        <taxon>Gunneridae</taxon>
        <taxon>Pentapetalae</taxon>
        <taxon>asterids</taxon>
        <taxon>lamiids</taxon>
        <taxon>Gentianales</taxon>
        <taxon>Apocynaceae</taxon>
        <taxon>Rauvolfioideae</taxon>
        <taxon>Vinceae</taxon>
        <taxon>Catharanthinae</taxon>
        <taxon>Catharanthus</taxon>
    </lineage>
</organism>
<sequence>MPLLEAVGMTPTGNEQDGSVHEPCVIITERESSLMLVIEEVFRTAYHMLCRRYIDQNVLAKLTKMIKDEEVASRFLNGSWHKLLSEIDEQEYLRKLDVLKMKWHIVWTGQVLHFGLETTNHVESEHSVLKLWLLTCHSDWDTVFLNIDSLIEGQIADIKSSLEYSRLKKRFNAKSNQILKNINYKISHLALKKIWVVIKRAPEINDDPKISANTIRGNHTASHVYASYNHKKTTEDELNKKDESYWEHVSISHGKIQKSSGFDSGSGSGSRSGSGSSLGSRGRGRPLRGPKGRGRGCSSGRTTNYIFLLSYVSTNARWMPIAPLHVQGEYHRIDRVSGWVEAYSDRIADWNTRYARAYPQREPIHVNL</sequence>
<comment type="caution">
    <text evidence="1">The sequence shown here is derived from an EMBL/GenBank/DDBJ whole genome shotgun (WGS) entry which is preliminary data.</text>
</comment>
<accession>A0ACB9ZQC7</accession>
<name>A0ACB9ZQC7_CATRO</name>
<reference evidence="2" key="1">
    <citation type="journal article" date="2023" name="Nat. Plants">
        <title>Single-cell RNA sequencing provides a high-resolution roadmap for understanding the multicellular compartmentation of specialized metabolism.</title>
        <authorList>
            <person name="Sun S."/>
            <person name="Shen X."/>
            <person name="Li Y."/>
            <person name="Li Y."/>
            <person name="Wang S."/>
            <person name="Li R."/>
            <person name="Zhang H."/>
            <person name="Shen G."/>
            <person name="Guo B."/>
            <person name="Wei J."/>
            <person name="Xu J."/>
            <person name="St-Pierre B."/>
            <person name="Chen S."/>
            <person name="Sun C."/>
        </authorList>
    </citation>
    <scope>NUCLEOTIDE SEQUENCE [LARGE SCALE GENOMIC DNA]</scope>
</reference>
<keyword evidence="2" id="KW-1185">Reference proteome</keyword>
<evidence type="ECO:0000313" key="2">
    <source>
        <dbReference type="Proteomes" id="UP001060085"/>
    </source>
</evidence>
<dbReference type="Proteomes" id="UP001060085">
    <property type="component" value="Linkage Group LG08"/>
</dbReference>
<protein>
    <submittedName>
        <fullName evidence="1">Uncharacterized protein</fullName>
    </submittedName>
</protein>